<feature type="compositionally biased region" description="Polar residues" evidence="2">
    <location>
        <begin position="38"/>
        <end position="61"/>
    </location>
</feature>
<dbReference type="Pfam" id="PF09346">
    <property type="entry name" value="SMI1_KNR4"/>
    <property type="match status" value="1"/>
</dbReference>
<feature type="region of interest" description="Disordered" evidence="2">
    <location>
        <begin position="375"/>
        <end position="554"/>
    </location>
</feature>
<sequence length="554" mass="61004">MEGSNTDAESPRIAQSWRAFWHDLTSNDRHAGPEAPYRSNSHVPLPQSRRTPLTANVTSPSTADLNYDQDLEAGNGFVSNGPGSPTSGVKKLQRQSSGMDAKMEGVGTGEIQMQAFSDGLPPPPPVTHSWKRIDRWMEDNYEELFENLGEPATVNDVNMLEHELDCTLPQEVRESLQIHDGQERGGMPTGVVFGCMLLDCEEIIQEWQNWRTVNEAYFHDQPTYEIPQAPIKAFSSGSSSAVPIAQSSQSANPQWRQELLDKQDSQPSNAIQKAYAHPAWIPLARDWGGNNICVDLAPGPTGKWGQVILMGRDYDCKYVVSRSWSAFLATLADDLSTDKWFIDEDTKELKLREFKQQGVEPAYIDILRWRADQKYGRKRPTRRPLHINSQVAGGGANGLSPYQSPTGSDDRGRSPQRLANGKQPATSSPRAHISSPLARVTEEPQPLKVDTNATKPDKLVSVDTPQSKATMTPTTNNKAAVSENKLISVETPQTSGEDEKGSSNPPFPKSRLSSSVLSSDEMAVADSSLLKEEEVPQEGLGINGLNDEMKEVTI</sequence>
<feature type="compositionally biased region" description="Polar residues" evidence="2">
    <location>
        <begin position="77"/>
        <end position="87"/>
    </location>
</feature>
<comment type="similarity">
    <text evidence="1">Belongs to the KNR4/SMI1 family.</text>
</comment>
<evidence type="ECO:0000256" key="1">
    <source>
        <dbReference type="ARBA" id="ARBA00005303"/>
    </source>
</evidence>
<evidence type="ECO:0000313" key="4">
    <source>
        <dbReference type="EMBL" id="KAH9827347.1"/>
    </source>
</evidence>
<keyword evidence="5" id="KW-1185">Reference proteome</keyword>
<dbReference type="PANTHER" id="PTHR47432:SF1">
    <property type="entry name" value="CELL WALL ASSEMBLY REGULATOR SMI1"/>
    <property type="match status" value="1"/>
</dbReference>
<dbReference type="PIRSF" id="PIRSF017023">
    <property type="entry name" value="KNR4"/>
    <property type="match status" value="1"/>
</dbReference>
<dbReference type="Gene3D" id="3.40.1580.10">
    <property type="entry name" value="SMI1/KNR4-like"/>
    <property type="match status" value="1"/>
</dbReference>
<organism evidence="4 5">
    <name type="scientific">Teratosphaeria destructans</name>
    <dbReference type="NCBI Taxonomy" id="418781"/>
    <lineage>
        <taxon>Eukaryota</taxon>
        <taxon>Fungi</taxon>
        <taxon>Dikarya</taxon>
        <taxon>Ascomycota</taxon>
        <taxon>Pezizomycotina</taxon>
        <taxon>Dothideomycetes</taxon>
        <taxon>Dothideomycetidae</taxon>
        <taxon>Mycosphaerellales</taxon>
        <taxon>Teratosphaeriaceae</taxon>
        <taxon>Teratosphaeria</taxon>
    </lineage>
</organism>
<dbReference type="EMBL" id="RIBY02001890">
    <property type="protein sequence ID" value="KAH9827347.1"/>
    <property type="molecule type" value="Genomic_DNA"/>
</dbReference>
<reference evidence="4 5" key="2">
    <citation type="journal article" date="2021" name="Curr. Genet.">
        <title>Genetic response to nitrogen starvation in the aggressive Eucalyptus foliar pathogen Teratosphaeria destructans.</title>
        <authorList>
            <person name="Havenga M."/>
            <person name="Wingfield B.D."/>
            <person name="Wingfield M.J."/>
            <person name="Dreyer L.L."/>
            <person name="Roets F."/>
            <person name="Aylward J."/>
        </authorList>
    </citation>
    <scope>NUCLEOTIDE SEQUENCE [LARGE SCALE GENOMIC DNA]</scope>
    <source>
        <strain evidence="4">CMW44962</strain>
    </source>
</reference>
<dbReference type="GO" id="GO:0070880">
    <property type="term" value="P:fungal-type cell wall beta-glucan biosynthetic process"/>
    <property type="evidence" value="ECO:0007669"/>
    <property type="project" value="TreeGrafter"/>
</dbReference>
<dbReference type="SMART" id="SM00860">
    <property type="entry name" value="SMI1_KNR4"/>
    <property type="match status" value="1"/>
</dbReference>
<dbReference type="InterPro" id="IPR018958">
    <property type="entry name" value="Knr4/Smi1-like_dom"/>
</dbReference>
<dbReference type="SUPFAM" id="SSF160631">
    <property type="entry name" value="SMI1/KNR4-like"/>
    <property type="match status" value="1"/>
</dbReference>
<dbReference type="PANTHER" id="PTHR47432">
    <property type="entry name" value="CELL WALL ASSEMBLY REGULATOR SMI1"/>
    <property type="match status" value="1"/>
</dbReference>
<name>A0A9W7W1Z8_9PEZI</name>
<dbReference type="AlphaFoldDB" id="A0A9W7W1Z8"/>
<feature type="region of interest" description="Disordered" evidence="2">
    <location>
        <begin position="72"/>
        <end position="91"/>
    </location>
</feature>
<evidence type="ECO:0000256" key="2">
    <source>
        <dbReference type="SAM" id="MobiDB-lite"/>
    </source>
</evidence>
<reference evidence="4 5" key="1">
    <citation type="journal article" date="2018" name="IMA Fungus">
        <title>IMA Genome-F 10: Nine draft genome sequences of Claviceps purpurea s.lat., including C. arundinis, C. humidiphila, and C. cf. spartinae, pseudomolecules for the pitch canker pathogen Fusarium circinatum, draft genome of Davidsoniella eucalypti, Grosmannia galeiformis, Quambalaria eucalypti, and Teratosphaeria destructans.</title>
        <authorList>
            <person name="Wingfield B.D."/>
            <person name="Liu M."/>
            <person name="Nguyen H.D."/>
            <person name="Lane F.A."/>
            <person name="Morgan S.W."/>
            <person name="De Vos L."/>
            <person name="Wilken P.M."/>
            <person name="Duong T.A."/>
            <person name="Aylward J."/>
            <person name="Coetzee M.P."/>
            <person name="Dadej K."/>
            <person name="De Beer Z.W."/>
            <person name="Findlay W."/>
            <person name="Havenga M."/>
            <person name="Kolarik M."/>
            <person name="Menzies J.G."/>
            <person name="Naidoo K."/>
            <person name="Pochopski O."/>
            <person name="Shoukouhi P."/>
            <person name="Santana Q.C."/>
            <person name="Seifert K.A."/>
            <person name="Soal N."/>
            <person name="Steenkamp E.T."/>
            <person name="Tatham C.T."/>
            <person name="van der Nest M.A."/>
            <person name="Wingfield M.J."/>
        </authorList>
    </citation>
    <scope>NUCLEOTIDE SEQUENCE [LARGE SCALE GENOMIC DNA]</scope>
    <source>
        <strain evidence="4">CMW44962</strain>
    </source>
</reference>
<dbReference type="InterPro" id="IPR037883">
    <property type="entry name" value="Knr4/Smi1-like_sf"/>
</dbReference>
<dbReference type="InterPro" id="IPR009203">
    <property type="entry name" value="Knr4/Smi1"/>
</dbReference>
<proteinExistence type="inferred from homology"/>
<evidence type="ECO:0000259" key="3">
    <source>
        <dbReference type="SMART" id="SM00860"/>
    </source>
</evidence>
<dbReference type="Proteomes" id="UP001138500">
    <property type="component" value="Unassembled WGS sequence"/>
</dbReference>
<protein>
    <submittedName>
        <fullName evidence="4">Cell wall assembly and cell proliferation coordinating protein</fullName>
    </submittedName>
</protein>
<dbReference type="GO" id="GO:0043332">
    <property type="term" value="C:mating projection tip"/>
    <property type="evidence" value="ECO:0007669"/>
    <property type="project" value="TreeGrafter"/>
</dbReference>
<feature type="compositionally biased region" description="Basic residues" evidence="2">
    <location>
        <begin position="376"/>
        <end position="385"/>
    </location>
</feature>
<feature type="region of interest" description="Disordered" evidence="2">
    <location>
        <begin position="24"/>
        <end position="61"/>
    </location>
</feature>
<gene>
    <name evidence="4" type="ORF">Tdes44962_MAKER02973</name>
</gene>
<feature type="compositionally biased region" description="Polar residues" evidence="2">
    <location>
        <begin position="463"/>
        <end position="479"/>
    </location>
</feature>
<dbReference type="OrthoDB" id="2305498at2759"/>
<accession>A0A9W7W1Z8</accession>
<dbReference type="InterPro" id="IPR051873">
    <property type="entry name" value="KNR4/SMI1_regulator"/>
</dbReference>
<feature type="domain" description="Knr4/Smi1-like" evidence="3">
    <location>
        <begin position="151"/>
        <end position="330"/>
    </location>
</feature>
<feature type="compositionally biased region" description="Low complexity" evidence="2">
    <location>
        <begin position="510"/>
        <end position="519"/>
    </location>
</feature>
<comment type="caution">
    <text evidence="4">The sequence shown here is derived from an EMBL/GenBank/DDBJ whole genome shotgun (WGS) entry which is preliminary data.</text>
</comment>
<evidence type="ECO:0000313" key="5">
    <source>
        <dbReference type="Proteomes" id="UP001138500"/>
    </source>
</evidence>